<evidence type="ECO:0000259" key="1">
    <source>
        <dbReference type="Pfam" id="PF02625"/>
    </source>
</evidence>
<dbReference type="PANTHER" id="PTHR30388:SF6">
    <property type="entry name" value="XANTHINE DEHYDROGENASE SUBUNIT A-RELATED"/>
    <property type="match status" value="1"/>
</dbReference>
<feature type="domain" description="XdhC- CoxI" evidence="1">
    <location>
        <begin position="13"/>
        <end position="69"/>
    </location>
</feature>
<evidence type="ECO:0000259" key="2">
    <source>
        <dbReference type="Pfam" id="PF13478"/>
    </source>
</evidence>
<comment type="caution">
    <text evidence="3">The sequence shown here is derived from an EMBL/GenBank/DDBJ whole genome shotgun (WGS) entry which is preliminary data.</text>
</comment>
<evidence type="ECO:0000313" key="4">
    <source>
        <dbReference type="Proteomes" id="UP000194860"/>
    </source>
</evidence>
<dbReference type="Pfam" id="PF02625">
    <property type="entry name" value="XdhC_CoxI"/>
    <property type="match status" value="1"/>
</dbReference>
<accession>A0A243AN83</accession>
<dbReference type="InterPro" id="IPR027051">
    <property type="entry name" value="XdhC_Rossmann_dom"/>
</dbReference>
<dbReference type="PANTHER" id="PTHR30388">
    <property type="entry name" value="ALDEHYDE OXIDOREDUCTASE MOLYBDENUM COFACTOR ASSEMBLY PROTEIN"/>
    <property type="match status" value="1"/>
</dbReference>
<dbReference type="InterPro" id="IPR052698">
    <property type="entry name" value="MoCofactor_Util/Proc"/>
</dbReference>
<dbReference type="EMBL" id="NFDG01000038">
    <property type="protein sequence ID" value="OTY26777.1"/>
    <property type="molecule type" value="Genomic_DNA"/>
</dbReference>
<sequence>METIEKLLSETIKGRKTALATVINTKGSTYRKRGAQMVINDKGIGYSQLSGGCIENNIIDKSLDVMNNQTGFDIGSYLNLSQPDPIFGFDKGCKGDMDILILDTKQLQPHLHTIYNSLNKNETVLVGTIINHIDFRLVGESFIKYENYDLKILNKSDLLDPKIKEALKNVEIKTGLYHDENNKVGIFIQAFYPQKEIIVMGAGNDVFPIMEIAKKLNFELRINDFRESLIKRFTNRCKEVTLLSNNIENVESYLINMSKNTPVVIMSHNFSFDCLCLKSAIDLGFKYIGVMGPRHRLNNLMTEIDATETNSIHCPIGLNIAAQTPEEIAISILGEIINYYNDQTNTWR</sequence>
<protein>
    <recommendedName>
        <fullName evidence="5">Xanthine dehydrogenase</fullName>
    </recommendedName>
</protein>
<evidence type="ECO:0008006" key="5">
    <source>
        <dbReference type="Google" id="ProtNLM"/>
    </source>
</evidence>
<dbReference type="Gene3D" id="3.40.50.720">
    <property type="entry name" value="NAD(P)-binding Rossmann-like Domain"/>
    <property type="match status" value="1"/>
</dbReference>
<dbReference type="AlphaFoldDB" id="A0A243AN83"/>
<feature type="domain" description="XdhC Rossmann" evidence="2">
    <location>
        <begin position="197"/>
        <end position="336"/>
    </location>
</feature>
<dbReference type="Pfam" id="PF13478">
    <property type="entry name" value="XdhC_C"/>
    <property type="match status" value="1"/>
</dbReference>
<organism evidence="3 4">
    <name type="scientific">Bacillus thuringiensis serovar navarrensis</name>
    <dbReference type="NCBI Taxonomy" id="339658"/>
    <lineage>
        <taxon>Bacteria</taxon>
        <taxon>Bacillati</taxon>
        <taxon>Bacillota</taxon>
        <taxon>Bacilli</taxon>
        <taxon>Bacillales</taxon>
        <taxon>Bacillaceae</taxon>
        <taxon>Bacillus</taxon>
        <taxon>Bacillus cereus group</taxon>
    </lineage>
</organism>
<reference evidence="3 4" key="1">
    <citation type="submission" date="2016-10" db="EMBL/GenBank/DDBJ databases">
        <title>Comparative genomics of Bacillus thuringiensis reveals a path to pathogens against multiple invertebrate hosts.</title>
        <authorList>
            <person name="Zheng J."/>
            <person name="Gao Q."/>
            <person name="Liu H."/>
            <person name="Peng D."/>
            <person name="Ruan L."/>
            <person name="Sun M."/>
        </authorList>
    </citation>
    <scope>NUCLEOTIDE SEQUENCE [LARGE SCALE GENOMIC DNA]</scope>
    <source>
        <strain evidence="3">BGSC 4BM1</strain>
    </source>
</reference>
<dbReference type="Proteomes" id="UP000194860">
    <property type="component" value="Unassembled WGS sequence"/>
</dbReference>
<evidence type="ECO:0000313" key="3">
    <source>
        <dbReference type="EMBL" id="OTY26777.1"/>
    </source>
</evidence>
<proteinExistence type="predicted"/>
<name>A0A243AN83_BACTU</name>
<gene>
    <name evidence="3" type="ORF">BK732_05390</name>
</gene>
<dbReference type="InterPro" id="IPR003777">
    <property type="entry name" value="XdhC_CoxI"/>
</dbReference>
<dbReference type="RefSeq" id="WP_088031209.1">
    <property type="nucleotide sequence ID" value="NZ_NFDG01000038.1"/>
</dbReference>